<protein>
    <recommendedName>
        <fullName evidence="3">Type 1 fimbrial protein</fullName>
    </recommendedName>
</protein>
<sequence>MTKSLLLTMIFMINTFAFGEYQIEGKITFIGTITEGSCLQKAPQKITKQHRLQHANELFDDCDLNTGLNGIKFPKASIKRFIPATEKEAKPDPFIELQLSNILDHSNSSNQHPISKRDKKTDNTPLIYIAEYK</sequence>
<keyword evidence="2" id="KW-1185">Reference proteome</keyword>
<reference evidence="1 2" key="1">
    <citation type="submission" date="2022-03" db="EMBL/GenBank/DDBJ databases">
        <title>Ignatzschineria rhizosphaerae HR5S32.</title>
        <authorList>
            <person name="Sun J.Q."/>
            <person name="Feng J.Y."/>
        </authorList>
    </citation>
    <scope>NUCLEOTIDE SEQUENCE [LARGE SCALE GENOMIC DNA]</scope>
    <source>
        <strain evidence="1 2">HR5S32</strain>
    </source>
</reference>
<dbReference type="Proteomes" id="UP000829542">
    <property type="component" value="Chromosome"/>
</dbReference>
<organism evidence="1 2">
    <name type="scientific">Ignatzschineria rhizosphaerae</name>
    <dbReference type="NCBI Taxonomy" id="2923279"/>
    <lineage>
        <taxon>Bacteria</taxon>
        <taxon>Pseudomonadati</taxon>
        <taxon>Pseudomonadota</taxon>
        <taxon>Gammaproteobacteria</taxon>
        <taxon>Cardiobacteriales</taxon>
        <taxon>Ignatzschineriaceae</taxon>
        <taxon>Ignatzschineria</taxon>
    </lineage>
</organism>
<evidence type="ECO:0000313" key="2">
    <source>
        <dbReference type="Proteomes" id="UP000829542"/>
    </source>
</evidence>
<gene>
    <name evidence="1" type="ORF">MMG00_07480</name>
</gene>
<dbReference type="EMBL" id="CP093379">
    <property type="protein sequence ID" value="UNM95080.1"/>
    <property type="molecule type" value="Genomic_DNA"/>
</dbReference>
<name>A0ABY3WZP0_9GAMM</name>
<proteinExistence type="predicted"/>
<accession>A0ABY3WZP0</accession>
<evidence type="ECO:0008006" key="3">
    <source>
        <dbReference type="Google" id="ProtNLM"/>
    </source>
</evidence>
<dbReference type="RefSeq" id="WP_242146978.1">
    <property type="nucleotide sequence ID" value="NZ_CP093379.1"/>
</dbReference>
<evidence type="ECO:0000313" key="1">
    <source>
        <dbReference type="EMBL" id="UNM95080.1"/>
    </source>
</evidence>